<keyword evidence="2" id="KW-1185">Reference proteome</keyword>
<dbReference type="EMBL" id="EF153632">
    <property type="protein sequence ID" value="ABL96737.1"/>
    <property type="molecule type" value="Genomic_DNA"/>
</dbReference>
<accession>A1YZR0</accession>
<reference evidence="1 2" key="1">
    <citation type="submission" date="2006-12" db="EMBL/GenBank/DDBJ databases">
        <title>Genomic analysis of Burkholderia ambifaria phage BcepF1, a member of the Bcep781- like phage supergroup.</title>
        <authorList>
            <person name="Summer E.J."/>
            <person name="Robinson S."/>
            <person name="Haines C."/>
            <person name="Adams B."/>
            <person name="Daggett M."/>
            <person name="Landua J."/>
            <person name="Swanson S."/>
            <person name="Vorndam W."/>
            <person name="Morrison W."/>
            <person name="Nail K."/>
            <person name="Gonzalez C."/>
            <person name="Young R."/>
        </authorList>
    </citation>
    <scope>NUCLEOTIDE SEQUENCE [LARGE SCALE GENOMIC DNA]</scope>
</reference>
<dbReference type="RefSeq" id="YP_001039690.1">
    <property type="nucleotide sequence ID" value="NC_009015.1"/>
</dbReference>
<evidence type="ECO:0000313" key="1">
    <source>
        <dbReference type="EMBL" id="ABL96737.1"/>
    </source>
</evidence>
<evidence type="ECO:0000313" key="2">
    <source>
        <dbReference type="Proteomes" id="UP000001793"/>
    </source>
</evidence>
<proteinExistence type="predicted"/>
<dbReference type="KEGG" id="vg:4818345"/>
<dbReference type="GeneID" id="4818345"/>
<gene>
    <name evidence="1" type="ORF">BcepF1.006</name>
</gene>
<sequence>MNIHYNSTIIKPRAKYNYTFGVWFVRYPNSAKGIGYGGVGGDLDSALKIAAEEHHKEIQKRAQ</sequence>
<name>A1YZR0_9CAUD</name>
<organism evidence="1 2">
    <name type="scientific">Burkholderia phage BcepF1</name>
    <dbReference type="NCBI Taxonomy" id="2886897"/>
    <lineage>
        <taxon>Viruses</taxon>
        <taxon>Duplodnaviria</taxon>
        <taxon>Heunggongvirae</taxon>
        <taxon>Uroviricota</taxon>
        <taxon>Caudoviricetes</taxon>
        <taxon>Lindbergviridae</taxon>
        <taxon>Bcepfunavirus</taxon>
        <taxon>Bcepfunavirus bcepF1</taxon>
    </lineage>
</organism>
<dbReference type="Proteomes" id="UP000001793">
    <property type="component" value="Segment"/>
</dbReference>
<protein>
    <submittedName>
        <fullName evidence="1">Uncharacterized protein</fullName>
    </submittedName>
</protein>